<dbReference type="Pfam" id="PF13524">
    <property type="entry name" value="Glyco_trans_1_2"/>
    <property type="match status" value="1"/>
</dbReference>
<protein>
    <submittedName>
        <fullName evidence="3">Glycosyl transferases group 1</fullName>
    </submittedName>
</protein>
<accession>A0AA94HVI1</accession>
<evidence type="ECO:0000313" key="4">
    <source>
        <dbReference type="Proteomes" id="UP000182680"/>
    </source>
</evidence>
<dbReference type="AlphaFoldDB" id="A0AA94HVI1"/>
<evidence type="ECO:0000313" key="3">
    <source>
        <dbReference type="EMBL" id="SFW70434.1"/>
    </source>
</evidence>
<feature type="domain" description="Spore protein YkvP/CgeB glycosyl transferase-like" evidence="2">
    <location>
        <begin position="443"/>
        <end position="577"/>
    </location>
</feature>
<organism evidence="3 4">
    <name type="scientific">Desulfovibrio desulfuricans</name>
    <dbReference type="NCBI Taxonomy" id="876"/>
    <lineage>
        <taxon>Bacteria</taxon>
        <taxon>Pseudomonadati</taxon>
        <taxon>Thermodesulfobacteriota</taxon>
        <taxon>Desulfovibrionia</taxon>
        <taxon>Desulfovibrionales</taxon>
        <taxon>Desulfovibrionaceae</taxon>
        <taxon>Desulfovibrio</taxon>
    </lineage>
</organism>
<name>A0AA94HVI1_DESDE</name>
<dbReference type="InterPro" id="IPR055259">
    <property type="entry name" value="YkvP/CgeB_Glyco_trans-like"/>
</dbReference>
<sequence>MAEKIHKTPSAMNGKKDFSVVSGHESAGGSSERRGREPLSPPMPRRVCLPDFSGRTLTLPDGPESWQCRGEGPDALVLGLGPGSPWLTGLVGKARRVCWLEHEPTLRALPPLESRGGTGMPEHWQRVSPEEAAALAVRSTCYFYGPAMRLAPEFWGPLMGRVDAALLHAPCPDMAAEPAVMETSGVRRGDGIREGGPVLLPGHSGLLLHQELHQALEECGLGPVLPMPEKAHGPVERASLHHIFRQRRPRFLLSVNLRGLDAEGRVFHLCRAMGVPVVLWLVDNPWHVLSALRLPWWREAFIFVTDASFVPALAGAGARQVFHLPLAVPRHMWRSTRPGHARGGAEMEPLFVGRSAFPHKGRFFAAARVPDALGEEALRVLERSRGPMDAPNYFWWQERLGAAVWPGMASRDAGLGAEICAQANRARWLRAVVDQAATQKNDACVRPALRIVGDAGWHELLPGAQILPPVDYYMVLPDLYASAAVLNVTSLLLPRSLSQRHFDVWAAGGVLFSDATPGLDIFPTSLTEPIRLRGPEDFWSRWDEACSRPAQMAELRRAWREHLRSAHDYEHRVRRICEIAGIGCPASG</sequence>
<reference evidence="4" key="1">
    <citation type="submission" date="2016-11" db="EMBL/GenBank/DDBJ databases">
        <authorList>
            <person name="Jaros S."/>
            <person name="Januszkiewicz K."/>
            <person name="Wedrychowicz H."/>
        </authorList>
    </citation>
    <scope>NUCLEOTIDE SEQUENCE [LARGE SCALE GENOMIC DNA]</scope>
    <source>
        <strain evidence="4">DSM 7057</strain>
    </source>
</reference>
<dbReference type="Proteomes" id="UP000182680">
    <property type="component" value="Unassembled WGS sequence"/>
</dbReference>
<evidence type="ECO:0000256" key="1">
    <source>
        <dbReference type="SAM" id="MobiDB-lite"/>
    </source>
</evidence>
<keyword evidence="3" id="KW-0808">Transferase</keyword>
<evidence type="ECO:0000259" key="2">
    <source>
        <dbReference type="Pfam" id="PF13524"/>
    </source>
</evidence>
<proteinExistence type="predicted"/>
<feature type="region of interest" description="Disordered" evidence="1">
    <location>
        <begin position="1"/>
        <end position="47"/>
    </location>
</feature>
<dbReference type="EMBL" id="FPIW01000072">
    <property type="protein sequence ID" value="SFW70434.1"/>
    <property type="molecule type" value="Genomic_DNA"/>
</dbReference>
<dbReference type="GO" id="GO:0016740">
    <property type="term" value="F:transferase activity"/>
    <property type="evidence" value="ECO:0007669"/>
    <property type="project" value="UniProtKB-KW"/>
</dbReference>
<gene>
    <name evidence="3" type="ORF">SAMN02910291_02609</name>
</gene>
<dbReference type="RefSeq" id="WP_232088747.1">
    <property type="nucleotide sequence ID" value="NZ_FPIW01000072.1"/>
</dbReference>
<comment type="caution">
    <text evidence="3">The sequence shown here is derived from an EMBL/GenBank/DDBJ whole genome shotgun (WGS) entry which is preliminary data.</text>
</comment>